<dbReference type="EMBL" id="FMBI01000037">
    <property type="protein sequence ID" value="SCC54662.1"/>
    <property type="molecule type" value="Genomic_DNA"/>
</dbReference>
<evidence type="ECO:0000313" key="2">
    <source>
        <dbReference type="EMBL" id="SCC54662.1"/>
    </source>
</evidence>
<dbReference type="PROSITE" id="PS50404">
    <property type="entry name" value="GST_NTER"/>
    <property type="match status" value="1"/>
</dbReference>
<dbReference type="CDD" id="cd02976">
    <property type="entry name" value="NrdH"/>
    <property type="match status" value="1"/>
</dbReference>
<accession>A0A1C4FFN3</accession>
<sequence length="78" mass="8902">MATKIIVYTKNNCKNCEEVKWALGAAQVEYETRNIEENEEYAQWLADKNYMSVPVTVFPSGKELVGFEFGEFATELGK</sequence>
<organism evidence="2 3">
    <name type="scientific">Bacillus thuringiensis</name>
    <dbReference type="NCBI Taxonomy" id="1428"/>
    <lineage>
        <taxon>Bacteria</taxon>
        <taxon>Bacillati</taxon>
        <taxon>Bacillota</taxon>
        <taxon>Bacilli</taxon>
        <taxon>Bacillales</taxon>
        <taxon>Bacillaceae</taxon>
        <taxon>Bacillus</taxon>
        <taxon>Bacillus cereus group</taxon>
    </lineage>
</organism>
<evidence type="ECO:0000259" key="1">
    <source>
        <dbReference type="PROSITE" id="PS50404"/>
    </source>
</evidence>
<dbReference type="Gene3D" id="3.40.30.10">
    <property type="entry name" value="Glutaredoxin"/>
    <property type="match status" value="1"/>
</dbReference>
<dbReference type="RefSeq" id="WP_088008919.1">
    <property type="nucleotide sequence ID" value="NZ_FMBI01000037.1"/>
</dbReference>
<dbReference type="SUPFAM" id="SSF52833">
    <property type="entry name" value="Thioredoxin-like"/>
    <property type="match status" value="1"/>
</dbReference>
<feature type="domain" description="GST N-terminal" evidence="1">
    <location>
        <begin position="3"/>
        <end position="78"/>
    </location>
</feature>
<dbReference type="Proteomes" id="UP000195991">
    <property type="component" value="Unassembled WGS sequence"/>
</dbReference>
<dbReference type="AlphaFoldDB" id="A0A1C4FFN3"/>
<proteinExistence type="predicted"/>
<dbReference type="PROSITE" id="PS51354">
    <property type="entry name" value="GLUTAREDOXIN_2"/>
    <property type="match status" value="1"/>
</dbReference>
<name>A0A1C4FFN3_BACTU</name>
<evidence type="ECO:0000313" key="3">
    <source>
        <dbReference type="Proteomes" id="UP000195991"/>
    </source>
</evidence>
<dbReference type="InterPro" id="IPR004045">
    <property type="entry name" value="Glutathione_S-Trfase_N"/>
</dbReference>
<reference evidence="2 3" key="1">
    <citation type="submission" date="2016-08" db="EMBL/GenBank/DDBJ databases">
        <authorList>
            <person name="Seilhamer J.J."/>
        </authorList>
    </citation>
    <scope>NUCLEOTIDE SEQUENCE [LARGE SCALE GENOMIC DNA]</scope>
    <source>
        <strain evidence="2 3">IEBC_T61001</strain>
    </source>
</reference>
<dbReference type="Pfam" id="PF00462">
    <property type="entry name" value="Glutaredoxin"/>
    <property type="match status" value="1"/>
</dbReference>
<dbReference type="InterPro" id="IPR002109">
    <property type="entry name" value="Glutaredoxin"/>
</dbReference>
<dbReference type="InterPro" id="IPR036249">
    <property type="entry name" value="Thioredoxin-like_sf"/>
</dbReference>
<gene>
    <name evidence="2" type="ORF">BTT61001_04274</name>
</gene>
<protein>
    <recommendedName>
        <fullName evidence="1">GST N-terminal domain-containing protein</fullName>
    </recommendedName>
</protein>